<evidence type="ECO:0000313" key="1">
    <source>
        <dbReference type="EMBL" id="MCU5780464.1"/>
    </source>
</evidence>
<comment type="caution">
    <text evidence="1">The sequence shown here is derived from an EMBL/GenBank/DDBJ whole genome shotgun (WGS) entry which is preliminary data.</text>
</comment>
<dbReference type="RefSeq" id="WP_267144333.1">
    <property type="nucleotide sequence ID" value="NZ_JAODIL010000081.1"/>
</dbReference>
<keyword evidence="2" id="KW-1185">Reference proteome</keyword>
<organism evidence="1 2">
    <name type="scientific">Winslowiella arboricola</name>
    <dbReference type="NCBI Taxonomy" id="2978220"/>
    <lineage>
        <taxon>Bacteria</taxon>
        <taxon>Pseudomonadati</taxon>
        <taxon>Pseudomonadota</taxon>
        <taxon>Gammaproteobacteria</taxon>
        <taxon>Enterobacterales</taxon>
        <taxon>Erwiniaceae</taxon>
        <taxon>Winslowiella</taxon>
    </lineage>
</organism>
<protein>
    <submittedName>
        <fullName evidence="1">Uncharacterized protein</fullName>
    </submittedName>
</protein>
<sequence>MSDIANPSANSKIAAQQIIVELIRAGKLGAGDSGDQIIAIYENLVAQYDRISRK</sequence>
<accession>A0A9J6PYD0</accession>
<dbReference type="EMBL" id="JAODIM010000043">
    <property type="protein sequence ID" value="MCU5780464.1"/>
    <property type="molecule type" value="Genomic_DNA"/>
</dbReference>
<dbReference type="Proteomes" id="UP001064262">
    <property type="component" value="Unassembled WGS sequence"/>
</dbReference>
<evidence type="ECO:0000313" key="2">
    <source>
        <dbReference type="Proteomes" id="UP001064262"/>
    </source>
</evidence>
<name>A0A9J6PYD0_9GAMM</name>
<dbReference type="AlphaFoldDB" id="A0A9J6PYD0"/>
<proteinExistence type="predicted"/>
<gene>
    <name evidence="1" type="ORF">N5923_23510</name>
</gene>
<reference evidence="1" key="1">
    <citation type="submission" date="2022-09" db="EMBL/GenBank/DDBJ databases">
        <title>Winslowiella arboricola sp. nov., isolated from bleeding cankers on broadleaf hosts.</title>
        <authorList>
            <person name="Brady C."/>
            <person name="Kaur S."/>
            <person name="Crampton B."/>
            <person name="Maddock D."/>
            <person name="Arnold D."/>
            <person name="Denman S."/>
        </authorList>
    </citation>
    <scope>NUCLEOTIDE SEQUENCE</scope>
    <source>
        <strain evidence="1">BAC 15a-03b</strain>
    </source>
</reference>